<evidence type="ECO:0000313" key="4">
    <source>
        <dbReference type="Proteomes" id="UP000243723"/>
    </source>
</evidence>
<accession>A0A2P7YVU9</accession>
<dbReference type="SUPFAM" id="SSF53383">
    <property type="entry name" value="PLP-dependent transferases"/>
    <property type="match status" value="1"/>
</dbReference>
<dbReference type="AlphaFoldDB" id="A0A2P7YVU9"/>
<evidence type="ECO:0000259" key="2">
    <source>
        <dbReference type="Pfam" id="PF00266"/>
    </source>
</evidence>
<dbReference type="GO" id="GO:0032259">
    <property type="term" value="P:methylation"/>
    <property type="evidence" value="ECO:0007669"/>
    <property type="project" value="UniProtKB-KW"/>
</dbReference>
<dbReference type="OrthoDB" id="5978656at2759"/>
<dbReference type="PANTHER" id="PTHR43092:SF2">
    <property type="entry name" value="HERCYNYLCYSTEINE SULFOXIDE LYASE"/>
    <property type="match status" value="1"/>
</dbReference>
<dbReference type="EMBL" id="NHZQ01000363">
    <property type="protein sequence ID" value="PSK40093.1"/>
    <property type="molecule type" value="Genomic_DNA"/>
</dbReference>
<keyword evidence="3" id="KW-0808">Transferase</keyword>
<keyword evidence="3" id="KW-0489">Methyltransferase</keyword>
<evidence type="ECO:0000256" key="1">
    <source>
        <dbReference type="ARBA" id="ARBA00022898"/>
    </source>
</evidence>
<protein>
    <submittedName>
        <fullName evidence="3">tRNA (Guanine-N(7)-)-methyltransferase non-catalytic subunit trm82</fullName>
    </submittedName>
</protein>
<dbReference type="InterPro" id="IPR015421">
    <property type="entry name" value="PyrdxlP-dep_Trfase_major"/>
</dbReference>
<name>A0A2P7YVU9_9PEZI</name>
<sequence>MVIRLARSSEMTVECGEEARKHFPFDDQYLNLNHGSFGAIPSSVRNLQCEHQDASEARPDIYIRYTYPPLLSRSRSLLATYLSAPKSSLVLVPNATTALNTILRNLTFAPSDVGLYFSTIYSAIEKTLLYLAESAPLRLHRISLTYPLSDAKILNLTTDAIIRLRSVGLNPRFLLFDTISSVPGVCVPYAALTRLCREQNVLSIVDGAHSAGQIPLNLTALDPDFFVSNLHKWLYVPRPCCVLYVPERNQESMRSSLPTSHGFVPKGAKGLNNPLPKVKGEELSEFVGNFEFIGTRDSSAYVCVERALEWRLKISWGQRKGEEAIMGYLANQAREAGRVVSEILGTEVLENENRTLGECAFSNVRLPLKYAELIGEGEVDFAKVLEVARWMEKTLVDEFNTFVAIFWHGDSLWVRLSAQIYLTLDDWEKAGRWLKETCERARGRKW</sequence>
<reference evidence="3 4" key="1">
    <citation type="submission" date="2017-05" db="EMBL/GenBank/DDBJ databases">
        <title>Draft genome sequence of Elsinoe australis.</title>
        <authorList>
            <person name="Cheng Q."/>
        </authorList>
    </citation>
    <scope>NUCLEOTIDE SEQUENCE [LARGE SCALE GENOMIC DNA]</scope>
    <source>
        <strain evidence="3 4">NL1</strain>
    </source>
</reference>
<comment type="caution">
    <text evidence="3">The sequence shown here is derived from an EMBL/GenBank/DDBJ whole genome shotgun (WGS) entry which is preliminary data.</text>
</comment>
<dbReference type="Proteomes" id="UP000243723">
    <property type="component" value="Unassembled WGS sequence"/>
</dbReference>
<keyword evidence="1" id="KW-0663">Pyridoxal phosphate</keyword>
<dbReference type="STRING" id="40998.A0A2P7YVU9"/>
<feature type="domain" description="Aminotransferase class V" evidence="2">
    <location>
        <begin position="73"/>
        <end position="260"/>
    </location>
</feature>
<dbReference type="Gene3D" id="3.40.640.10">
    <property type="entry name" value="Type I PLP-dependent aspartate aminotransferase-like (Major domain)"/>
    <property type="match status" value="1"/>
</dbReference>
<dbReference type="Pfam" id="PF00266">
    <property type="entry name" value="Aminotran_5"/>
    <property type="match status" value="1"/>
</dbReference>
<proteinExistence type="predicted"/>
<dbReference type="GO" id="GO:0008168">
    <property type="term" value="F:methyltransferase activity"/>
    <property type="evidence" value="ECO:0007669"/>
    <property type="project" value="UniProtKB-KW"/>
</dbReference>
<gene>
    <name evidence="3" type="ORF">B9Z65_8033</name>
</gene>
<organism evidence="3 4">
    <name type="scientific">Elsinoe australis</name>
    <dbReference type="NCBI Taxonomy" id="40998"/>
    <lineage>
        <taxon>Eukaryota</taxon>
        <taxon>Fungi</taxon>
        <taxon>Dikarya</taxon>
        <taxon>Ascomycota</taxon>
        <taxon>Pezizomycotina</taxon>
        <taxon>Dothideomycetes</taxon>
        <taxon>Dothideomycetidae</taxon>
        <taxon>Myriangiales</taxon>
        <taxon>Elsinoaceae</taxon>
        <taxon>Elsinoe</taxon>
    </lineage>
</organism>
<keyword evidence="4" id="KW-1185">Reference proteome</keyword>
<dbReference type="InterPro" id="IPR015424">
    <property type="entry name" value="PyrdxlP-dep_Trfase"/>
</dbReference>
<dbReference type="InterPro" id="IPR000192">
    <property type="entry name" value="Aminotrans_V_dom"/>
</dbReference>
<evidence type="ECO:0000313" key="3">
    <source>
        <dbReference type="EMBL" id="PSK40093.1"/>
    </source>
</evidence>
<dbReference type="PANTHER" id="PTHR43092">
    <property type="entry name" value="L-CYSTEINE DESULFHYDRASE"/>
    <property type="match status" value="1"/>
</dbReference>